<dbReference type="EMBL" id="FWFD01000009">
    <property type="protein sequence ID" value="SLM85787.1"/>
    <property type="molecule type" value="Genomic_DNA"/>
</dbReference>
<proteinExistence type="predicted"/>
<dbReference type="InterPro" id="IPR000182">
    <property type="entry name" value="GNAT_dom"/>
</dbReference>
<dbReference type="Proteomes" id="UP000195918">
    <property type="component" value="Unassembled WGS sequence"/>
</dbReference>
<dbReference type="PROSITE" id="PS51186">
    <property type="entry name" value="GNAT"/>
    <property type="match status" value="1"/>
</dbReference>
<organism evidence="2 3">
    <name type="scientific">Vagococcus fluvialis bH819</name>
    <dbReference type="NCBI Taxonomy" id="1255619"/>
    <lineage>
        <taxon>Bacteria</taxon>
        <taxon>Bacillati</taxon>
        <taxon>Bacillota</taxon>
        <taxon>Bacilli</taxon>
        <taxon>Lactobacillales</taxon>
        <taxon>Enterococcaceae</taxon>
        <taxon>Vagococcus</taxon>
    </lineage>
</organism>
<dbReference type="InterPro" id="IPR052564">
    <property type="entry name" value="N-acetyltrans/Recomb-assoc"/>
</dbReference>
<dbReference type="PANTHER" id="PTHR43451">
    <property type="entry name" value="ACETYLTRANSFERASE (GNAT) FAMILY PROTEIN"/>
    <property type="match status" value="1"/>
</dbReference>
<dbReference type="Gene3D" id="3.40.630.30">
    <property type="match status" value="1"/>
</dbReference>
<accession>A0A1X6WNE4</accession>
<name>A0A1X6WNE4_9ENTE</name>
<evidence type="ECO:0000313" key="3">
    <source>
        <dbReference type="Proteomes" id="UP000195918"/>
    </source>
</evidence>
<dbReference type="SUPFAM" id="SSF55729">
    <property type="entry name" value="Acyl-CoA N-acyltransferases (Nat)"/>
    <property type="match status" value="1"/>
</dbReference>
<dbReference type="PANTHER" id="PTHR43451:SF1">
    <property type="entry name" value="ACETYLTRANSFERASE"/>
    <property type="match status" value="1"/>
</dbReference>
<reference evidence="3" key="1">
    <citation type="submission" date="2017-02" db="EMBL/GenBank/DDBJ databases">
        <authorList>
            <person name="Dridi B."/>
        </authorList>
    </citation>
    <scope>NUCLEOTIDE SEQUENCE [LARGE SCALE GENOMIC DNA]</scope>
    <source>
        <strain evidence="3">bH819</strain>
    </source>
</reference>
<dbReference type="RefSeq" id="WP_086951422.1">
    <property type="nucleotide sequence ID" value="NZ_FWFD01000009.1"/>
</dbReference>
<sequence>MKIDKYQKENRDEVISLIKQTIKTVNKQDYSSNQVEAWADFNPETWEKGLENHQAVIVTLEDRIVGFADMDDTGYLDHLYVHSVYQRRGVAQLLLSFLENKHPGETFTTYASKTARVFFEASGYDVIKENQVILRGQTFINYYMKKEGGN</sequence>
<dbReference type="GO" id="GO:0016747">
    <property type="term" value="F:acyltransferase activity, transferring groups other than amino-acyl groups"/>
    <property type="evidence" value="ECO:0007669"/>
    <property type="project" value="InterPro"/>
</dbReference>
<dbReference type="InterPro" id="IPR016181">
    <property type="entry name" value="Acyl_CoA_acyltransferase"/>
</dbReference>
<protein>
    <submittedName>
        <fullName evidence="2">Histone acetyltransferase HPA2 and related acetyltransferases</fullName>
    </submittedName>
</protein>
<dbReference type="Pfam" id="PF13673">
    <property type="entry name" value="Acetyltransf_10"/>
    <property type="match status" value="1"/>
</dbReference>
<keyword evidence="3" id="KW-1185">Reference proteome</keyword>
<gene>
    <name evidence="2" type="ORF">FM121_06780</name>
</gene>
<dbReference type="CDD" id="cd04301">
    <property type="entry name" value="NAT_SF"/>
    <property type="match status" value="1"/>
</dbReference>
<keyword evidence="2" id="KW-0808">Transferase</keyword>
<evidence type="ECO:0000259" key="1">
    <source>
        <dbReference type="PROSITE" id="PS51186"/>
    </source>
</evidence>
<evidence type="ECO:0000313" key="2">
    <source>
        <dbReference type="EMBL" id="SLM85787.1"/>
    </source>
</evidence>
<dbReference type="OrthoDB" id="424368at2"/>
<feature type="domain" description="N-acetyltransferase" evidence="1">
    <location>
        <begin position="1"/>
        <end position="149"/>
    </location>
</feature>
<dbReference type="AlphaFoldDB" id="A0A1X6WNE4"/>